<reference evidence="22" key="1">
    <citation type="submission" date="2020-11" db="EMBL/GenBank/DDBJ databases">
        <authorList>
            <person name="Tran Van P."/>
        </authorList>
    </citation>
    <scope>NUCLEOTIDE SEQUENCE</scope>
</reference>
<dbReference type="InterPro" id="IPR052256">
    <property type="entry name" value="E3_ubiquitin-ligase_CHFR"/>
</dbReference>
<evidence type="ECO:0000256" key="5">
    <source>
        <dbReference type="ARBA" id="ARBA00012483"/>
    </source>
</evidence>
<dbReference type="PROSITE" id="PS00518">
    <property type="entry name" value="ZF_RING_1"/>
    <property type="match status" value="1"/>
</dbReference>
<dbReference type="UniPathway" id="UPA00143"/>
<name>A0A7R9A086_9CRUS</name>
<evidence type="ECO:0000313" key="22">
    <source>
        <dbReference type="EMBL" id="CAD7241107.1"/>
    </source>
</evidence>
<dbReference type="PANTHER" id="PTHR16079">
    <property type="entry name" value="UBIQUITIN LIGASE PROTEIN CHFR"/>
    <property type="match status" value="1"/>
</dbReference>
<feature type="compositionally biased region" description="Basic residues" evidence="19">
    <location>
        <begin position="229"/>
        <end position="241"/>
    </location>
</feature>
<dbReference type="Gene3D" id="3.30.40.10">
    <property type="entry name" value="Zinc/RING finger domain, C3HC4 (zinc finger)"/>
    <property type="match status" value="1"/>
</dbReference>
<dbReference type="InterPro" id="IPR008984">
    <property type="entry name" value="SMAD_FHA_dom_sf"/>
</dbReference>
<keyword evidence="9" id="KW-0479">Metal-binding</keyword>
<sequence length="718" mass="79292">MKVWGELEVLDAEHLQGNCAKHYPLMEEKREISIGRSSDCDIVVDNRLVSSKHCTVKKIGESVHVHDHSTNGTVVNGRYLVKSGGCHLLKHGDVIHVVHHRPGKGGAKSHEVVPGPRTRFRKLIVPVGRSWEMRPVGAWHEAVRAGCASCRERLADVRFQIGLVGFPRVESPTPTPLGEGEGKESLPVVIDLTDTPLKMEPAASLAASLPANGETAEGASSSATSQAQQKKRTSRPSRGTKRVGSVSSPSPGVKKPRKRVARRKLTEDVTNGKESGSSSGNGIQEKEGGGGTSVDDDLAAGPSTSGAASTSSFTGDLLANLTCSICTEVMHQCVAVQPCMHSFCGGCYSKWMAKSNQCPQCRAKVNAVARNHMMQNLVDLFLKENPGFKRAKEDIEDLEKSNKINQQVNSKVPLNWPILHQVKVKKNGRGKKRGGILEEVVGEEEVSDVDSSDGSSARHIIGTFFASLERRMSFLTGLFRQLWAPTSVLQIRFILCATVACERCQIVSGIAKLTHPSLSRNVGSKCGNFFCHLYLNPCTKQECNGCLNKLRDMNFGDKVYDRWLLDNTYESQVLKEYLQSKNMSWHNVLQICCDLLEEGSITLPELAGILPDSILCYRCALQAFQSMVYQYRVRLTREDLPAEVTSRQNCYWGRNCRTQLHQPHHASAQKLKEVWIEKSLNVDKKRQQVRLPGAMPVQFDLQIPLNKLLVRQLSPSNC</sequence>
<evidence type="ECO:0000256" key="4">
    <source>
        <dbReference type="ARBA" id="ARBA00005797"/>
    </source>
</evidence>
<dbReference type="AlphaFoldDB" id="A0A7R9A086"/>
<keyword evidence="7" id="KW-0132">Cell division</keyword>
<dbReference type="Gene3D" id="2.60.200.20">
    <property type="match status" value="1"/>
</dbReference>
<dbReference type="Pfam" id="PF17979">
    <property type="entry name" value="zf-CRD"/>
    <property type="match status" value="1"/>
</dbReference>
<dbReference type="InterPro" id="IPR013083">
    <property type="entry name" value="Znf_RING/FYVE/PHD"/>
</dbReference>
<keyword evidence="23" id="KW-1185">Reference proteome</keyword>
<dbReference type="EMBL" id="LR899614">
    <property type="protein sequence ID" value="CAD7241107.1"/>
    <property type="molecule type" value="Genomic_DNA"/>
</dbReference>
<keyword evidence="10 18" id="KW-0863">Zinc-finger</keyword>
<evidence type="ECO:0000256" key="18">
    <source>
        <dbReference type="PROSITE-ProRule" id="PRU00175"/>
    </source>
</evidence>
<dbReference type="PROSITE" id="PS50089">
    <property type="entry name" value="ZF_RING_2"/>
    <property type="match status" value="1"/>
</dbReference>
<comment type="pathway">
    <text evidence="3">Protein modification; protein ubiquitination.</text>
</comment>
<keyword evidence="11" id="KW-0498">Mitosis</keyword>
<dbReference type="GO" id="GO:0008270">
    <property type="term" value="F:zinc ion binding"/>
    <property type="evidence" value="ECO:0007669"/>
    <property type="project" value="UniProtKB-KW"/>
</dbReference>
<evidence type="ECO:0000256" key="10">
    <source>
        <dbReference type="ARBA" id="ARBA00022771"/>
    </source>
</evidence>
<evidence type="ECO:0000256" key="9">
    <source>
        <dbReference type="ARBA" id="ARBA00022723"/>
    </source>
</evidence>
<dbReference type="EC" id="2.3.2.27" evidence="5"/>
<keyword evidence="13" id="KW-0862">Zinc</keyword>
<dbReference type="PANTHER" id="PTHR16079:SF4">
    <property type="entry name" value="E3 UBIQUITIN-PROTEIN LIGASE CHFR"/>
    <property type="match status" value="1"/>
</dbReference>
<dbReference type="EMBL" id="CAJPEV010000097">
    <property type="protein sequence ID" value="CAG0880505.1"/>
    <property type="molecule type" value="Genomic_DNA"/>
</dbReference>
<evidence type="ECO:0000256" key="11">
    <source>
        <dbReference type="ARBA" id="ARBA00022776"/>
    </source>
</evidence>
<evidence type="ECO:0000256" key="19">
    <source>
        <dbReference type="SAM" id="MobiDB-lite"/>
    </source>
</evidence>
<feature type="domain" description="RING-type" evidence="21">
    <location>
        <begin position="323"/>
        <end position="362"/>
    </location>
</feature>
<comment type="similarity">
    <text evidence="4">Belongs to the CHFR family.</text>
</comment>
<keyword evidence="8" id="KW-0808">Transferase</keyword>
<evidence type="ECO:0000256" key="12">
    <source>
        <dbReference type="ARBA" id="ARBA00022786"/>
    </source>
</evidence>
<evidence type="ECO:0000256" key="1">
    <source>
        <dbReference type="ARBA" id="ARBA00000900"/>
    </source>
</evidence>
<feature type="compositionally biased region" description="Low complexity" evidence="19">
    <location>
        <begin position="299"/>
        <end position="311"/>
    </location>
</feature>
<dbReference type="Pfam" id="PF13639">
    <property type="entry name" value="zf-RING_2"/>
    <property type="match status" value="1"/>
</dbReference>
<evidence type="ECO:0000256" key="17">
    <source>
        <dbReference type="ARBA" id="ARBA00031332"/>
    </source>
</evidence>
<dbReference type="FunFam" id="3.30.40.10:FF:000203">
    <property type="entry name" value="E3 ubiquitin-protein ligase CHFR isoform X1"/>
    <property type="match status" value="1"/>
</dbReference>
<comment type="subcellular location">
    <subcellularLocation>
        <location evidence="2">Nucleus</location>
        <location evidence="2">PML body</location>
    </subcellularLocation>
</comment>
<feature type="compositionally biased region" description="Low complexity" evidence="19">
    <location>
        <begin position="208"/>
        <end position="228"/>
    </location>
</feature>
<protein>
    <recommendedName>
        <fullName evidence="6">E3 ubiquitin-protein ligase CHFR</fullName>
        <ecNumber evidence="5">2.3.2.27</ecNumber>
    </recommendedName>
    <alternativeName>
        <fullName evidence="17">Checkpoint with forkhead and RING finger domains protein</fullName>
    </alternativeName>
    <alternativeName>
        <fullName evidence="16">RING-type E3 ubiquitin transferase CHFR</fullName>
    </alternativeName>
</protein>
<evidence type="ECO:0000313" key="23">
    <source>
        <dbReference type="Proteomes" id="UP000677054"/>
    </source>
</evidence>
<feature type="compositionally biased region" description="Low complexity" evidence="19">
    <location>
        <begin position="242"/>
        <end position="253"/>
    </location>
</feature>
<evidence type="ECO:0000256" key="2">
    <source>
        <dbReference type="ARBA" id="ARBA00004322"/>
    </source>
</evidence>
<keyword evidence="15" id="KW-0131">Cell cycle</keyword>
<dbReference type="InterPro" id="IPR000253">
    <property type="entry name" value="FHA_dom"/>
</dbReference>
<gene>
    <name evidence="22" type="ORF">DSTB1V02_LOCUS1109</name>
</gene>
<feature type="domain" description="FHA" evidence="20">
    <location>
        <begin position="32"/>
        <end position="80"/>
    </location>
</feature>
<evidence type="ECO:0000256" key="13">
    <source>
        <dbReference type="ARBA" id="ARBA00022833"/>
    </source>
</evidence>
<dbReference type="Proteomes" id="UP000677054">
    <property type="component" value="Unassembled WGS sequence"/>
</dbReference>
<feature type="region of interest" description="Disordered" evidence="19">
    <location>
        <begin position="208"/>
        <end position="311"/>
    </location>
</feature>
<dbReference type="GO" id="GO:0051301">
    <property type="term" value="P:cell division"/>
    <property type="evidence" value="ECO:0007669"/>
    <property type="project" value="UniProtKB-KW"/>
</dbReference>
<dbReference type="OrthoDB" id="8062037at2759"/>
<dbReference type="SUPFAM" id="SSF57850">
    <property type="entry name" value="RING/U-box"/>
    <property type="match status" value="1"/>
</dbReference>
<dbReference type="GO" id="GO:0061630">
    <property type="term" value="F:ubiquitin protein ligase activity"/>
    <property type="evidence" value="ECO:0007669"/>
    <property type="project" value="UniProtKB-EC"/>
</dbReference>
<dbReference type="SMART" id="SM00240">
    <property type="entry name" value="FHA"/>
    <property type="match status" value="1"/>
</dbReference>
<evidence type="ECO:0000256" key="3">
    <source>
        <dbReference type="ARBA" id="ARBA00004906"/>
    </source>
</evidence>
<evidence type="ECO:0000256" key="7">
    <source>
        <dbReference type="ARBA" id="ARBA00022618"/>
    </source>
</evidence>
<feature type="compositionally biased region" description="Low complexity" evidence="19">
    <location>
        <begin position="272"/>
        <end position="283"/>
    </location>
</feature>
<dbReference type="InterPro" id="IPR001841">
    <property type="entry name" value="Znf_RING"/>
</dbReference>
<evidence type="ECO:0000256" key="8">
    <source>
        <dbReference type="ARBA" id="ARBA00022679"/>
    </source>
</evidence>
<dbReference type="SUPFAM" id="SSF49879">
    <property type="entry name" value="SMAD/FHA domain"/>
    <property type="match status" value="1"/>
</dbReference>
<dbReference type="GO" id="GO:0016567">
    <property type="term" value="P:protein ubiquitination"/>
    <property type="evidence" value="ECO:0007669"/>
    <property type="project" value="UniProtKB-UniPathway"/>
</dbReference>
<dbReference type="SMART" id="SM00184">
    <property type="entry name" value="RING"/>
    <property type="match status" value="1"/>
</dbReference>
<evidence type="ECO:0000256" key="15">
    <source>
        <dbReference type="ARBA" id="ARBA00023306"/>
    </source>
</evidence>
<dbReference type="InterPro" id="IPR017907">
    <property type="entry name" value="Znf_RING_CS"/>
</dbReference>
<dbReference type="CDD" id="cd16503">
    <property type="entry name" value="RING-HC_CHFR"/>
    <property type="match status" value="1"/>
</dbReference>
<feature type="compositionally biased region" description="Basic residues" evidence="19">
    <location>
        <begin position="254"/>
        <end position="263"/>
    </location>
</feature>
<comment type="catalytic activity">
    <reaction evidence="1">
        <text>S-ubiquitinyl-[E2 ubiquitin-conjugating enzyme]-L-cysteine + [acceptor protein]-L-lysine = [E2 ubiquitin-conjugating enzyme]-L-cysteine + N(6)-ubiquitinyl-[acceptor protein]-L-lysine.</text>
        <dbReference type="EC" id="2.3.2.27"/>
    </reaction>
</comment>
<dbReference type="InterPro" id="IPR040909">
    <property type="entry name" value="CHFR_Znf-CRD"/>
</dbReference>
<organism evidence="22">
    <name type="scientific">Darwinula stevensoni</name>
    <dbReference type="NCBI Taxonomy" id="69355"/>
    <lineage>
        <taxon>Eukaryota</taxon>
        <taxon>Metazoa</taxon>
        <taxon>Ecdysozoa</taxon>
        <taxon>Arthropoda</taxon>
        <taxon>Crustacea</taxon>
        <taxon>Oligostraca</taxon>
        <taxon>Ostracoda</taxon>
        <taxon>Podocopa</taxon>
        <taxon>Podocopida</taxon>
        <taxon>Darwinulocopina</taxon>
        <taxon>Darwinuloidea</taxon>
        <taxon>Darwinulidae</taxon>
        <taxon>Darwinula</taxon>
    </lineage>
</organism>
<dbReference type="GO" id="GO:0016605">
    <property type="term" value="C:PML body"/>
    <property type="evidence" value="ECO:0007669"/>
    <property type="project" value="UniProtKB-SubCell"/>
</dbReference>
<evidence type="ECO:0000259" key="21">
    <source>
        <dbReference type="PROSITE" id="PS50089"/>
    </source>
</evidence>
<evidence type="ECO:0000259" key="20">
    <source>
        <dbReference type="PROSITE" id="PS50006"/>
    </source>
</evidence>
<dbReference type="Pfam" id="PF00498">
    <property type="entry name" value="FHA"/>
    <property type="match status" value="1"/>
</dbReference>
<accession>A0A7R9A086</accession>
<keyword evidence="12" id="KW-0833">Ubl conjugation pathway</keyword>
<keyword evidence="14" id="KW-0539">Nucleus</keyword>
<proteinExistence type="inferred from homology"/>
<evidence type="ECO:0000256" key="6">
    <source>
        <dbReference type="ARBA" id="ARBA00017908"/>
    </source>
</evidence>
<evidence type="ECO:0000256" key="16">
    <source>
        <dbReference type="ARBA" id="ARBA00029800"/>
    </source>
</evidence>
<dbReference type="GO" id="GO:0006511">
    <property type="term" value="P:ubiquitin-dependent protein catabolic process"/>
    <property type="evidence" value="ECO:0007669"/>
    <property type="project" value="TreeGrafter"/>
</dbReference>
<dbReference type="PROSITE" id="PS50006">
    <property type="entry name" value="FHA_DOMAIN"/>
    <property type="match status" value="1"/>
</dbReference>
<evidence type="ECO:0000256" key="14">
    <source>
        <dbReference type="ARBA" id="ARBA00023242"/>
    </source>
</evidence>